<accession>A0AAN9HPL8</accession>
<protein>
    <submittedName>
        <fullName evidence="1">Uncharacterized protein</fullName>
    </submittedName>
</protein>
<name>A0AAN9HPL8_CROPI</name>
<proteinExistence type="predicted"/>
<dbReference type="Proteomes" id="UP001372338">
    <property type="component" value="Unassembled WGS sequence"/>
</dbReference>
<sequence length="264" mass="29716">MKFTIGLVVETSSGIYRFTVGKAIPLFDSNGNPLPKDDIENIDLAEKYKDSVIRSVFIRIYYTGAKPGFDIAPPSISNSDILSLILDDLSSSIVGLEVPEAKSMNKEKPRYSNHITAIKPKTTKLRPFIVADTETLLDEKSNAHVPYAVGYMLVSPGDDVGSKADYEIDSESHVQFLPKMEDRRSLASLAERLCPQLGPKGSIQHKEVRLSNLQERGEELLSYMRQDIRLLGGVMLKAQEIYWFNYQIDIEELMTLSSHPYERL</sequence>
<reference evidence="1 2" key="1">
    <citation type="submission" date="2024-01" db="EMBL/GenBank/DDBJ databases">
        <title>The genomes of 5 underutilized Papilionoideae crops provide insights into root nodulation and disease resistanc.</title>
        <authorList>
            <person name="Yuan L."/>
        </authorList>
    </citation>
    <scope>NUCLEOTIDE SEQUENCE [LARGE SCALE GENOMIC DNA]</scope>
    <source>
        <strain evidence="1">ZHUSHIDOU_FW_LH</strain>
        <tissue evidence="1">Leaf</tissue>
    </source>
</reference>
<dbReference type="InterPro" id="IPR012337">
    <property type="entry name" value="RNaseH-like_sf"/>
</dbReference>
<gene>
    <name evidence="1" type="ORF">RIF29_45476</name>
</gene>
<comment type="caution">
    <text evidence="1">The sequence shown here is derived from an EMBL/GenBank/DDBJ whole genome shotgun (WGS) entry which is preliminary data.</text>
</comment>
<evidence type="ECO:0000313" key="2">
    <source>
        <dbReference type="Proteomes" id="UP001372338"/>
    </source>
</evidence>
<dbReference type="EMBL" id="JAYWIO010000036">
    <property type="protein sequence ID" value="KAK7236603.1"/>
    <property type="molecule type" value="Genomic_DNA"/>
</dbReference>
<organism evidence="1 2">
    <name type="scientific">Crotalaria pallida</name>
    <name type="common">Smooth rattlebox</name>
    <name type="synonym">Crotalaria striata</name>
    <dbReference type="NCBI Taxonomy" id="3830"/>
    <lineage>
        <taxon>Eukaryota</taxon>
        <taxon>Viridiplantae</taxon>
        <taxon>Streptophyta</taxon>
        <taxon>Embryophyta</taxon>
        <taxon>Tracheophyta</taxon>
        <taxon>Spermatophyta</taxon>
        <taxon>Magnoliopsida</taxon>
        <taxon>eudicotyledons</taxon>
        <taxon>Gunneridae</taxon>
        <taxon>Pentapetalae</taxon>
        <taxon>rosids</taxon>
        <taxon>fabids</taxon>
        <taxon>Fabales</taxon>
        <taxon>Fabaceae</taxon>
        <taxon>Papilionoideae</taxon>
        <taxon>50 kb inversion clade</taxon>
        <taxon>genistoids sensu lato</taxon>
        <taxon>core genistoids</taxon>
        <taxon>Crotalarieae</taxon>
        <taxon>Crotalaria</taxon>
    </lineage>
</organism>
<dbReference type="SUPFAM" id="SSF53098">
    <property type="entry name" value="Ribonuclease H-like"/>
    <property type="match status" value="1"/>
</dbReference>
<dbReference type="AlphaFoldDB" id="A0AAN9HPL8"/>
<keyword evidence="2" id="KW-1185">Reference proteome</keyword>
<evidence type="ECO:0000313" key="1">
    <source>
        <dbReference type="EMBL" id="KAK7236603.1"/>
    </source>
</evidence>